<dbReference type="PROSITE" id="PS50294">
    <property type="entry name" value="WD_REPEATS_REGION"/>
    <property type="match status" value="2"/>
</dbReference>
<dbReference type="FunFam" id="2.130.10.10:FF:001115">
    <property type="entry name" value="Intraflagellar transport 80 homolog (Chlamydomonas)"/>
    <property type="match status" value="1"/>
</dbReference>
<protein>
    <submittedName>
        <fullName evidence="7">Intraflagellar transport protein 80 homolog</fullName>
    </submittedName>
</protein>
<name>F6QXK6_CIOIN</name>
<dbReference type="Gene3D" id="1.25.40.470">
    <property type="match status" value="1"/>
</dbReference>
<dbReference type="InterPro" id="IPR056157">
    <property type="entry name" value="TPR_IFT80_172_dom"/>
</dbReference>
<feature type="domain" description="IFT80 second beta-propeller" evidence="5">
    <location>
        <begin position="299"/>
        <end position="588"/>
    </location>
</feature>
<dbReference type="GO" id="GO:0030992">
    <property type="term" value="C:intraciliary transport particle B"/>
    <property type="evidence" value="ECO:0000318"/>
    <property type="project" value="GO_Central"/>
</dbReference>
<dbReference type="FunFam" id="1.25.40.470:FF:000007">
    <property type="entry name" value="Intraflagellar transport 80 homolog (Chlamydomonas)"/>
    <property type="match status" value="1"/>
</dbReference>
<comment type="subcellular location">
    <subcellularLocation>
        <location evidence="1">Cell projection</location>
        <location evidence="1">Cilium</location>
    </subcellularLocation>
</comment>
<evidence type="ECO:0000313" key="8">
    <source>
        <dbReference type="Proteomes" id="UP000008144"/>
    </source>
</evidence>
<evidence type="ECO:0000313" key="7">
    <source>
        <dbReference type="Ensembl" id="ENSCINP00000018073.3"/>
    </source>
</evidence>
<evidence type="ECO:0000259" key="6">
    <source>
        <dbReference type="Pfam" id="PF23387"/>
    </source>
</evidence>
<reference evidence="7" key="2">
    <citation type="journal article" date="2008" name="Genome Biol.">
        <title>Improved genome assembly and evidence-based global gene model set for the chordate Ciona intestinalis: new insight into intron and operon populations.</title>
        <authorList>
            <person name="Satou Y."/>
            <person name="Mineta K."/>
            <person name="Ogasawara M."/>
            <person name="Sasakura Y."/>
            <person name="Shoguchi E."/>
            <person name="Ueno K."/>
            <person name="Yamada L."/>
            <person name="Matsumoto J."/>
            <person name="Wasserscheid J."/>
            <person name="Dewar K."/>
            <person name="Wiley G.B."/>
            <person name="Macmil S.L."/>
            <person name="Roe B.A."/>
            <person name="Zeller R.W."/>
            <person name="Hastings K.E."/>
            <person name="Lemaire P."/>
            <person name="Lindquist E."/>
            <person name="Endo T."/>
            <person name="Hotta K."/>
            <person name="Inaba K."/>
        </authorList>
    </citation>
    <scope>NUCLEOTIDE SEQUENCE [LARGE SCALE GENOMIC DNA]</scope>
    <source>
        <strain evidence="7">wild type</strain>
    </source>
</reference>
<dbReference type="Proteomes" id="UP000008144">
    <property type="component" value="Chromosome 4"/>
</dbReference>
<dbReference type="InterPro" id="IPR015943">
    <property type="entry name" value="WD40/YVTN_repeat-like_dom_sf"/>
</dbReference>
<evidence type="ECO:0000256" key="2">
    <source>
        <dbReference type="ARBA" id="ARBA00023069"/>
    </source>
</evidence>
<gene>
    <name evidence="7" type="primary">LOC100184954</name>
</gene>
<dbReference type="Pfam" id="PF00400">
    <property type="entry name" value="WD40"/>
    <property type="match status" value="5"/>
</dbReference>
<dbReference type="Gene3D" id="2.130.10.10">
    <property type="entry name" value="YVTN repeat-like/Quinoprotein amine dehydrogenase"/>
    <property type="match status" value="3"/>
</dbReference>
<feature type="domain" description="IFT80/172/WDR35 TPR" evidence="6">
    <location>
        <begin position="616"/>
        <end position="760"/>
    </location>
</feature>
<dbReference type="AlphaFoldDB" id="F6QXK6"/>
<keyword evidence="4" id="KW-0853">WD repeat</keyword>
<dbReference type="GO" id="GO:0005929">
    <property type="term" value="C:cilium"/>
    <property type="evidence" value="ECO:0000318"/>
    <property type="project" value="GO_Central"/>
</dbReference>
<reference evidence="7" key="4">
    <citation type="submission" date="2025-09" db="UniProtKB">
        <authorList>
            <consortium name="Ensembl"/>
        </authorList>
    </citation>
    <scope>IDENTIFICATION</scope>
</reference>
<dbReference type="SMART" id="SM00320">
    <property type="entry name" value="WD40"/>
    <property type="match status" value="7"/>
</dbReference>
<evidence type="ECO:0000259" key="5">
    <source>
        <dbReference type="Pfam" id="PF23335"/>
    </source>
</evidence>
<evidence type="ECO:0000256" key="1">
    <source>
        <dbReference type="ARBA" id="ARBA00004138"/>
    </source>
</evidence>
<proteinExistence type="predicted"/>
<dbReference type="FunCoup" id="F6QXK6">
    <property type="interactions" value="43"/>
</dbReference>
<dbReference type="PANTHER" id="PTHR24098:SF0">
    <property type="entry name" value="OUTER SEGMENT 5"/>
    <property type="match status" value="1"/>
</dbReference>
<dbReference type="Ensembl" id="ENSCINT00000018073.3">
    <property type="protein sequence ID" value="ENSCINP00000018073.3"/>
    <property type="gene ID" value="ENSCING00000008878.3"/>
</dbReference>
<dbReference type="GO" id="GO:0060271">
    <property type="term" value="P:cilium assembly"/>
    <property type="evidence" value="ECO:0000318"/>
    <property type="project" value="GO_Central"/>
</dbReference>
<sequence length="760" mass="85065">MKLKITIPKDKKHTETVTCVAWSSADEVISTGDDHKILKWNLVTGESFPLSTLPADVFPTDMSILPSQSKAGKNSSDVFVITSSDGKFHLFSNAGRIEKSVEAHKGAVLSGKWSKDGSALLTAGEDGQIKIWSRSGMLRSTLAQLPCCIYSVVWSPESDNVLYTNGKQLVIKPLQPSAKPLTWKAHDGIVLKVDWNSVNNLILSGGEDCKYKIWDSYGRPLYSSAIHDYPITSVSWSPDGNLFTVGSFNMLRLCDRSGWSHGLEKPTTGSVFNVAWSMDGTQVAAACADGHVMLAHCIEKRLEWCEFEVTLTGRKTIEVRNVVNDAHETLELRDRVIKMSLAFKHLVVVTSSQCLVYSTNNFNTPAIFDPRDGNISFIQQCEKHFLIVDHVGLYIYSYEGRQICSPKLPGGVRGSSLSIRTVSLSPDVLAVRDVKNDHSVMLYDANSGKLLGDGAPVVHTMEILTVHLSQCGPMSDRFLAIIDKNHDLYLTPVRKTSSNHRLPKLASMVQSLKWNSNVNILCGLRDMKLLVWFYPRALFLDKDILPQTLHERECSEFGKNPELCDFNENTVIVRRADGSICSISNMPYPAMLHRLVAADKWNEAVRLCRFAKLKSLWACLASMTLKEKDLATAEIAYAAIGEVDKVEYLKHIKSIPSKEVRTAEITLLSGSVNEAEAILIQGGFIYRAIQLNLDLFHWERALELAVKHKTHVDTVLGYRQVYLNQIHKQETSNKFKQYSKGVEINWQNIESKIEMELEKE</sequence>
<evidence type="ECO:0000256" key="3">
    <source>
        <dbReference type="ARBA" id="ARBA00023273"/>
    </source>
</evidence>
<feature type="repeat" description="WD" evidence="4">
    <location>
        <begin position="101"/>
        <end position="133"/>
    </location>
</feature>
<dbReference type="EMBL" id="EAAA01002000">
    <property type="status" value="NOT_ANNOTATED_CDS"/>
    <property type="molecule type" value="Genomic_DNA"/>
</dbReference>
<dbReference type="Pfam" id="PF23387">
    <property type="entry name" value="TPR_IFT80_172"/>
    <property type="match status" value="1"/>
</dbReference>
<dbReference type="InParanoid" id="F6QXK6"/>
<dbReference type="InterPro" id="IPR001680">
    <property type="entry name" value="WD40_rpt"/>
</dbReference>
<dbReference type="STRING" id="7719.ENSCINP00000018073"/>
<dbReference type="PROSITE" id="PS50082">
    <property type="entry name" value="WD_REPEATS_2"/>
    <property type="match status" value="2"/>
</dbReference>
<dbReference type="InterPro" id="IPR056456">
    <property type="entry name" value="Beta-prop_IFT80_2nd"/>
</dbReference>
<dbReference type="FunFam" id="2.130.10.10:FF:000298">
    <property type="entry name" value="Intraflagellar transport 80 homolog (Chlamydomonas)"/>
    <property type="match status" value="1"/>
</dbReference>
<accession>F6QXK6</accession>
<dbReference type="InterPro" id="IPR036322">
    <property type="entry name" value="WD40_repeat_dom_sf"/>
</dbReference>
<reference evidence="8" key="1">
    <citation type="journal article" date="2002" name="Science">
        <title>The draft genome of Ciona intestinalis: insights into chordate and vertebrate origins.</title>
        <authorList>
            <person name="Dehal P."/>
            <person name="Satou Y."/>
            <person name="Campbell R.K."/>
            <person name="Chapman J."/>
            <person name="Degnan B."/>
            <person name="De Tomaso A."/>
            <person name="Davidson B."/>
            <person name="Di Gregorio A."/>
            <person name="Gelpke M."/>
            <person name="Goodstein D.M."/>
            <person name="Harafuji N."/>
            <person name="Hastings K.E."/>
            <person name="Ho I."/>
            <person name="Hotta K."/>
            <person name="Huang W."/>
            <person name="Kawashima T."/>
            <person name="Lemaire P."/>
            <person name="Martinez D."/>
            <person name="Meinertzhagen I.A."/>
            <person name="Necula S."/>
            <person name="Nonaka M."/>
            <person name="Putnam N."/>
            <person name="Rash S."/>
            <person name="Saiga H."/>
            <person name="Satake M."/>
            <person name="Terry A."/>
            <person name="Yamada L."/>
            <person name="Wang H.G."/>
            <person name="Awazu S."/>
            <person name="Azumi K."/>
            <person name="Boore J."/>
            <person name="Branno M."/>
            <person name="Chin-Bow S."/>
            <person name="DeSantis R."/>
            <person name="Doyle S."/>
            <person name="Francino P."/>
            <person name="Keys D.N."/>
            <person name="Haga S."/>
            <person name="Hayashi H."/>
            <person name="Hino K."/>
            <person name="Imai K.S."/>
            <person name="Inaba K."/>
            <person name="Kano S."/>
            <person name="Kobayashi K."/>
            <person name="Kobayashi M."/>
            <person name="Lee B.I."/>
            <person name="Makabe K.W."/>
            <person name="Manohar C."/>
            <person name="Matassi G."/>
            <person name="Medina M."/>
            <person name="Mochizuki Y."/>
            <person name="Mount S."/>
            <person name="Morishita T."/>
            <person name="Miura S."/>
            <person name="Nakayama A."/>
            <person name="Nishizaka S."/>
            <person name="Nomoto H."/>
            <person name="Ohta F."/>
            <person name="Oishi K."/>
            <person name="Rigoutsos I."/>
            <person name="Sano M."/>
            <person name="Sasaki A."/>
            <person name="Sasakura Y."/>
            <person name="Shoguchi E."/>
            <person name="Shin-i T."/>
            <person name="Spagnuolo A."/>
            <person name="Stainier D."/>
            <person name="Suzuki M.M."/>
            <person name="Tassy O."/>
            <person name="Takatori N."/>
            <person name="Tokuoka M."/>
            <person name="Yagi K."/>
            <person name="Yoshizaki F."/>
            <person name="Wada S."/>
            <person name="Zhang C."/>
            <person name="Hyatt P.D."/>
            <person name="Larimer F."/>
            <person name="Detter C."/>
            <person name="Doggett N."/>
            <person name="Glavina T."/>
            <person name="Hawkins T."/>
            <person name="Richardson P."/>
            <person name="Lucas S."/>
            <person name="Kohara Y."/>
            <person name="Levine M."/>
            <person name="Satoh N."/>
            <person name="Rokhsar D.S."/>
        </authorList>
    </citation>
    <scope>NUCLEOTIDE SEQUENCE [LARGE SCALE GENOMIC DNA]</scope>
</reference>
<evidence type="ECO:0000256" key="4">
    <source>
        <dbReference type="PROSITE-ProRule" id="PRU00221"/>
    </source>
</evidence>
<dbReference type="OMA" id="WDAQGAN"/>
<feature type="repeat" description="WD" evidence="4">
    <location>
        <begin position="183"/>
        <end position="215"/>
    </location>
</feature>
<keyword evidence="2" id="KW-0969">Cilium</keyword>
<organism evidence="7 8">
    <name type="scientific">Ciona intestinalis</name>
    <name type="common">Transparent sea squirt</name>
    <name type="synonym">Ascidia intestinalis</name>
    <dbReference type="NCBI Taxonomy" id="7719"/>
    <lineage>
        <taxon>Eukaryota</taxon>
        <taxon>Metazoa</taxon>
        <taxon>Chordata</taxon>
        <taxon>Tunicata</taxon>
        <taxon>Ascidiacea</taxon>
        <taxon>Phlebobranchia</taxon>
        <taxon>Cionidae</taxon>
        <taxon>Ciona</taxon>
    </lineage>
</organism>
<dbReference type="HOGENOM" id="CLU_024638_1_0_1"/>
<reference evidence="7" key="3">
    <citation type="submission" date="2025-08" db="UniProtKB">
        <authorList>
            <consortium name="Ensembl"/>
        </authorList>
    </citation>
    <scope>IDENTIFICATION</scope>
</reference>
<dbReference type="EMBL" id="EAAA01001999">
    <property type="status" value="NOT_ANNOTATED_CDS"/>
    <property type="molecule type" value="Genomic_DNA"/>
</dbReference>
<dbReference type="Pfam" id="PF23335">
    <property type="entry name" value="Beta-prop_IFT80_2nd"/>
    <property type="match status" value="1"/>
</dbReference>
<dbReference type="PANTHER" id="PTHR24098">
    <property type="entry name" value="OUTER SEGMENT 5"/>
    <property type="match status" value="1"/>
</dbReference>
<dbReference type="GeneTree" id="ENSGT00440000033499"/>
<keyword evidence="3" id="KW-0966">Cell projection</keyword>
<keyword evidence="8" id="KW-1185">Reference proteome</keyword>
<dbReference type="SUPFAM" id="SSF50978">
    <property type="entry name" value="WD40 repeat-like"/>
    <property type="match status" value="2"/>
</dbReference>